<protein>
    <recommendedName>
        <fullName evidence="3">Ribbon-helix-helix protein, CopG family</fullName>
    </recommendedName>
</protein>
<dbReference type="InterPro" id="IPR010985">
    <property type="entry name" value="Ribbon_hlx_hlx"/>
</dbReference>
<dbReference type="AlphaFoldDB" id="A0AB73T9F8"/>
<comment type="caution">
    <text evidence="1">The sequence shown here is derived from an EMBL/GenBank/DDBJ whole genome shotgun (WGS) entry which is preliminary data.</text>
</comment>
<dbReference type="GO" id="GO:0006355">
    <property type="term" value="P:regulation of DNA-templated transcription"/>
    <property type="evidence" value="ECO:0007669"/>
    <property type="project" value="InterPro"/>
</dbReference>
<proteinExistence type="predicted"/>
<keyword evidence="2" id="KW-1185">Reference proteome</keyword>
<evidence type="ECO:0000313" key="1">
    <source>
        <dbReference type="EMBL" id="PWJ78663.1"/>
    </source>
</evidence>
<gene>
    <name evidence="1" type="ORF">C7383_10131</name>
</gene>
<dbReference type="EMBL" id="QGGY01000001">
    <property type="protein sequence ID" value="PWJ78663.1"/>
    <property type="molecule type" value="Genomic_DNA"/>
</dbReference>
<accession>A0AB73T9F8</accession>
<dbReference type="RefSeq" id="WP_306812110.1">
    <property type="nucleotide sequence ID" value="NZ_JANKBI010000001.1"/>
</dbReference>
<organism evidence="1 2">
    <name type="scientific">Murimonas intestini</name>
    <dbReference type="NCBI Taxonomy" id="1337051"/>
    <lineage>
        <taxon>Bacteria</taxon>
        <taxon>Bacillati</taxon>
        <taxon>Bacillota</taxon>
        <taxon>Clostridia</taxon>
        <taxon>Lachnospirales</taxon>
        <taxon>Lachnospiraceae</taxon>
        <taxon>Murimonas</taxon>
    </lineage>
</organism>
<sequence>MTPGMKTLKRKLSITLDYTVIDEIKELAEKDDRSVSQYVNLILRRHLKQLEKKREAESK</sequence>
<evidence type="ECO:0000313" key="2">
    <source>
        <dbReference type="Proteomes" id="UP000245412"/>
    </source>
</evidence>
<dbReference type="SUPFAM" id="SSF47598">
    <property type="entry name" value="Ribbon-helix-helix"/>
    <property type="match status" value="1"/>
</dbReference>
<dbReference type="Proteomes" id="UP000245412">
    <property type="component" value="Unassembled WGS sequence"/>
</dbReference>
<reference evidence="1 2" key="1">
    <citation type="submission" date="2018-05" db="EMBL/GenBank/DDBJ databases">
        <authorList>
            <person name="Goeker M."/>
            <person name="Huntemann M."/>
            <person name="Clum A."/>
            <person name="Pillay M."/>
            <person name="Palaniappan K."/>
            <person name="Varghese N."/>
            <person name="Mikhailova N."/>
            <person name="Stamatis D."/>
            <person name="Reddy T."/>
            <person name="Daum C."/>
            <person name="Shapiro N."/>
            <person name="Ivanova N."/>
            <person name="Kyrpides N."/>
            <person name="Woyke T."/>
        </authorList>
    </citation>
    <scope>NUCLEOTIDE SEQUENCE [LARGE SCALE GENOMIC DNA]</scope>
    <source>
        <strain evidence="1 2">DSM 26524</strain>
    </source>
</reference>
<name>A0AB73T9F8_9FIRM</name>
<evidence type="ECO:0008006" key="3">
    <source>
        <dbReference type="Google" id="ProtNLM"/>
    </source>
</evidence>